<name>A0A3N1M5M7_9PROT</name>
<sequence length="232" mass="25611">MSGADILIGPADGLLQRLRGACIGDWRAYTRHRFVLELAAGTLPEESFRHYLIQDYLFLIQFARAYALAAYKADDVADIRQAAKSLANIVDGETSLHVRFCARWGIPEADILRAPEATATMAYTRYVLERGMAGDLLDLLVALAPCIVGYAEIARERMADPATVVDGNPYREWLEMYSGAEYGAVAEGAAQALDRHFARRGGPGRMAGLEATFRSATRLEGQFWQMGLDRSM</sequence>
<dbReference type="InterPro" id="IPR004305">
    <property type="entry name" value="Thiaminase-2/PQQC"/>
</dbReference>
<evidence type="ECO:0000256" key="1">
    <source>
        <dbReference type="RuleBase" id="RU363093"/>
    </source>
</evidence>
<keyword evidence="4" id="KW-1185">Reference proteome</keyword>
<dbReference type="UniPathway" id="UPA00060"/>
<dbReference type="GO" id="GO:0009229">
    <property type="term" value="P:thiamine diphosphate biosynthetic process"/>
    <property type="evidence" value="ECO:0007669"/>
    <property type="project" value="UniProtKB-UniPathway"/>
</dbReference>
<keyword evidence="1" id="KW-0378">Hydrolase</keyword>
<dbReference type="EMBL" id="RJKX01000011">
    <property type="protein sequence ID" value="ROQ01102.1"/>
    <property type="molecule type" value="Genomic_DNA"/>
</dbReference>
<dbReference type="GO" id="GO:0009228">
    <property type="term" value="P:thiamine biosynthetic process"/>
    <property type="evidence" value="ECO:0007669"/>
    <property type="project" value="UniProtKB-KW"/>
</dbReference>
<dbReference type="SUPFAM" id="SSF48613">
    <property type="entry name" value="Heme oxygenase-like"/>
    <property type="match status" value="1"/>
</dbReference>
<accession>A0A3N1M5M7</accession>
<dbReference type="CDD" id="cd19367">
    <property type="entry name" value="TenA_C_ScTHI20-like"/>
    <property type="match status" value="1"/>
</dbReference>
<comment type="caution">
    <text evidence="3">The sequence shown here is derived from an EMBL/GenBank/DDBJ whole genome shotgun (WGS) entry which is preliminary data.</text>
</comment>
<dbReference type="InterPro" id="IPR050967">
    <property type="entry name" value="Thiamine_Salvage_TenA"/>
</dbReference>
<dbReference type="EC" id="3.5.99.2" evidence="1"/>
<protein>
    <recommendedName>
        <fullName evidence="1">Aminopyrimidine aminohydrolase</fullName>
        <ecNumber evidence="1">3.5.99.2</ecNumber>
    </recommendedName>
</protein>
<dbReference type="Gene3D" id="1.20.910.10">
    <property type="entry name" value="Heme oxygenase-like"/>
    <property type="match status" value="1"/>
</dbReference>
<dbReference type="InterPro" id="IPR027574">
    <property type="entry name" value="Thiaminase_II"/>
</dbReference>
<dbReference type="InterPro" id="IPR016084">
    <property type="entry name" value="Haem_Oase-like_multi-hlx"/>
</dbReference>
<evidence type="ECO:0000259" key="2">
    <source>
        <dbReference type="Pfam" id="PF03070"/>
    </source>
</evidence>
<dbReference type="GO" id="GO:0005829">
    <property type="term" value="C:cytosol"/>
    <property type="evidence" value="ECO:0007669"/>
    <property type="project" value="TreeGrafter"/>
</dbReference>
<dbReference type="PANTHER" id="PTHR43198:SF2">
    <property type="entry name" value="SI:CH1073-67J19.1-RELATED"/>
    <property type="match status" value="1"/>
</dbReference>
<comment type="pathway">
    <text evidence="1">Cofactor biosynthesis; thiamine diphosphate biosynthesis.</text>
</comment>
<comment type="catalytic activity">
    <reaction evidence="1">
        <text>4-amino-5-aminomethyl-2-methylpyrimidine + H2O = 4-amino-5-hydroxymethyl-2-methylpyrimidine + NH4(+)</text>
        <dbReference type="Rhea" id="RHEA:31799"/>
        <dbReference type="ChEBI" id="CHEBI:15377"/>
        <dbReference type="ChEBI" id="CHEBI:16892"/>
        <dbReference type="ChEBI" id="CHEBI:28938"/>
        <dbReference type="ChEBI" id="CHEBI:63416"/>
        <dbReference type="EC" id="3.5.99.2"/>
    </reaction>
</comment>
<comment type="similarity">
    <text evidence="1">Belongs to the TenA family.</text>
</comment>
<dbReference type="Pfam" id="PF03070">
    <property type="entry name" value="TENA_THI-4"/>
    <property type="match status" value="1"/>
</dbReference>
<dbReference type="PANTHER" id="PTHR43198">
    <property type="entry name" value="BIFUNCTIONAL TH2 PROTEIN"/>
    <property type="match status" value="1"/>
</dbReference>
<dbReference type="NCBIfam" id="TIGR04306">
    <property type="entry name" value="salvage_TenA"/>
    <property type="match status" value="1"/>
</dbReference>
<reference evidence="3 4" key="1">
    <citation type="submission" date="2018-11" db="EMBL/GenBank/DDBJ databases">
        <title>Genomic Encyclopedia of Type Strains, Phase IV (KMG-IV): sequencing the most valuable type-strain genomes for metagenomic binning, comparative biology and taxonomic classification.</title>
        <authorList>
            <person name="Goeker M."/>
        </authorList>
    </citation>
    <scope>NUCLEOTIDE SEQUENCE [LARGE SCALE GENOMIC DNA]</scope>
    <source>
        <strain evidence="3 4">DSM 5900</strain>
    </source>
</reference>
<comment type="catalytic activity">
    <reaction evidence="1">
        <text>thiamine + H2O = 5-(2-hydroxyethyl)-4-methylthiazole + 4-amino-5-hydroxymethyl-2-methylpyrimidine + H(+)</text>
        <dbReference type="Rhea" id="RHEA:17509"/>
        <dbReference type="ChEBI" id="CHEBI:15377"/>
        <dbReference type="ChEBI" id="CHEBI:15378"/>
        <dbReference type="ChEBI" id="CHEBI:16892"/>
        <dbReference type="ChEBI" id="CHEBI:17957"/>
        <dbReference type="ChEBI" id="CHEBI:18385"/>
        <dbReference type="EC" id="3.5.99.2"/>
    </reaction>
</comment>
<dbReference type="RefSeq" id="WP_123687901.1">
    <property type="nucleotide sequence ID" value="NZ_AP019700.1"/>
</dbReference>
<proteinExistence type="inferred from homology"/>
<gene>
    <name evidence="3" type="ORF">EDC65_0277</name>
</gene>
<dbReference type="GO" id="GO:0050334">
    <property type="term" value="F:thiaminase activity"/>
    <property type="evidence" value="ECO:0007669"/>
    <property type="project" value="UniProtKB-EC"/>
</dbReference>
<keyword evidence="1" id="KW-0784">Thiamine biosynthesis</keyword>
<organism evidence="3 4">
    <name type="scientific">Stella humosa</name>
    <dbReference type="NCBI Taxonomy" id="94"/>
    <lineage>
        <taxon>Bacteria</taxon>
        <taxon>Pseudomonadati</taxon>
        <taxon>Pseudomonadota</taxon>
        <taxon>Alphaproteobacteria</taxon>
        <taxon>Rhodospirillales</taxon>
        <taxon>Stellaceae</taxon>
        <taxon>Stella</taxon>
    </lineage>
</organism>
<evidence type="ECO:0000313" key="3">
    <source>
        <dbReference type="EMBL" id="ROQ01102.1"/>
    </source>
</evidence>
<feature type="domain" description="Thiaminase-2/PQQC" evidence="2">
    <location>
        <begin position="26"/>
        <end position="229"/>
    </location>
</feature>
<dbReference type="AlphaFoldDB" id="A0A3N1M5M7"/>
<dbReference type="OrthoDB" id="34166at2"/>
<comment type="function">
    <text evidence="1">Catalyzes an amino-pyrimidine hydrolysis reaction at the C5' of the pyrimidine moiety of thiamine compounds, a reaction that is part of a thiamine salvage pathway.</text>
</comment>
<dbReference type="Proteomes" id="UP000278222">
    <property type="component" value="Unassembled WGS sequence"/>
</dbReference>
<evidence type="ECO:0000313" key="4">
    <source>
        <dbReference type="Proteomes" id="UP000278222"/>
    </source>
</evidence>